<comment type="caution">
    <text evidence="2">The sequence shown here is derived from an EMBL/GenBank/DDBJ whole genome shotgun (WGS) entry which is preliminary data.</text>
</comment>
<dbReference type="SUPFAM" id="SSF49562">
    <property type="entry name" value="C2 domain (Calcium/lipid-binding domain, CaLB)"/>
    <property type="match status" value="1"/>
</dbReference>
<protein>
    <submittedName>
        <fullName evidence="2">Extended synaptotagmin</fullName>
    </submittedName>
</protein>
<dbReference type="Gene3D" id="2.60.40.150">
    <property type="entry name" value="C2 domain"/>
    <property type="match status" value="1"/>
</dbReference>
<accession>A0AAW2Z0T5</accession>
<dbReference type="InterPro" id="IPR035892">
    <property type="entry name" value="C2_domain_sf"/>
</dbReference>
<evidence type="ECO:0000259" key="1">
    <source>
        <dbReference type="PROSITE" id="PS50004"/>
    </source>
</evidence>
<dbReference type="Proteomes" id="UP001431209">
    <property type="component" value="Unassembled WGS sequence"/>
</dbReference>
<reference evidence="2 3" key="1">
    <citation type="submission" date="2024-03" db="EMBL/GenBank/DDBJ databases">
        <title>The Acrasis kona genome and developmental transcriptomes reveal deep origins of eukaryotic multicellular pathways.</title>
        <authorList>
            <person name="Sheikh S."/>
            <person name="Fu C.-J."/>
            <person name="Brown M.W."/>
            <person name="Baldauf S.L."/>
        </authorList>
    </citation>
    <scope>NUCLEOTIDE SEQUENCE [LARGE SCALE GENOMIC DNA]</scope>
    <source>
        <strain evidence="2 3">ATCC MYA-3509</strain>
    </source>
</reference>
<evidence type="ECO:0000313" key="2">
    <source>
        <dbReference type="EMBL" id="KAL0483393.1"/>
    </source>
</evidence>
<dbReference type="InterPro" id="IPR000008">
    <property type="entry name" value="C2_dom"/>
</dbReference>
<dbReference type="SMART" id="SM00239">
    <property type="entry name" value="C2"/>
    <property type="match status" value="1"/>
</dbReference>
<evidence type="ECO:0000313" key="3">
    <source>
        <dbReference type="Proteomes" id="UP001431209"/>
    </source>
</evidence>
<dbReference type="PROSITE" id="PS50004">
    <property type="entry name" value="C2"/>
    <property type="match status" value="1"/>
</dbReference>
<dbReference type="AlphaFoldDB" id="A0AAW2Z0T5"/>
<sequence>MQVCITVVSACNLIRSEGKAPNKPFVVLYEQIDNNRRNKKKTRVGKMAEQSNHFAFNECFIVDLAEDSPESKINFCVYDKQVLKKCTVGRTFFDFAGICCEQGHVINLHLQLIDSTNAGLNIQIKPLNFSIGKKENACHTLLDRVSAS</sequence>
<keyword evidence="3" id="KW-1185">Reference proteome</keyword>
<feature type="domain" description="C2" evidence="1">
    <location>
        <begin position="1"/>
        <end position="108"/>
    </location>
</feature>
<proteinExistence type="predicted"/>
<organism evidence="2 3">
    <name type="scientific">Acrasis kona</name>
    <dbReference type="NCBI Taxonomy" id="1008807"/>
    <lineage>
        <taxon>Eukaryota</taxon>
        <taxon>Discoba</taxon>
        <taxon>Heterolobosea</taxon>
        <taxon>Tetramitia</taxon>
        <taxon>Eutetramitia</taxon>
        <taxon>Acrasidae</taxon>
        <taxon>Acrasis</taxon>
    </lineage>
</organism>
<dbReference type="EMBL" id="JAOPGA020000952">
    <property type="protein sequence ID" value="KAL0483393.1"/>
    <property type="molecule type" value="Genomic_DNA"/>
</dbReference>
<gene>
    <name evidence="2" type="ORF">AKO1_014582</name>
</gene>
<dbReference type="Pfam" id="PF00168">
    <property type="entry name" value="C2"/>
    <property type="match status" value="1"/>
</dbReference>
<name>A0AAW2Z0T5_9EUKA</name>